<sequence length="305" mass="32116">MFRYPLITLPVLFLLLSGCMLNRSGLGPAPGEFGVRPTLACPGDTVLIDWDLQVRAHPGFCRFANGNTPSLQSCSSASDCARGASCVDGQCNACAAIANVRNRTTDCATPSSAGCLPNMNARIELTPEPTPALERARDIWNEHSGGRQFVIEETTHIGFFSEVVDIDGQRAGVPGSLGRFDAGATVVVVDPSLTRTSPHPYECRGMPTWADAALDELFAGASDRLRVVSVRNPNGFAVEVSGLTPTPLILAPGAAQTLNMRVSGRVDARPDAAHLATLPPVMCTAVQSSGSYPDAPLELTVGCQP</sequence>
<dbReference type="PROSITE" id="PS51257">
    <property type="entry name" value="PROKAR_LIPOPROTEIN"/>
    <property type="match status" value="1"/>
</dbReference>
<organism evidence="1 2">
    <name type="scientific">Pseudomonas benzenivorans</name>
    <dbReference type="NCBI Taxonomy" id="556533"/>
    <lineage>
        <taxon>Bacteria</taxon>
        <taxon>Pseudomonadati</taxon>
        <taxon>Pseudomonadota</taxon>
        <taxon>Gammaproteobacteria</taxon>
        <taxon>Pseudomonadales</taxon>
        <taxon>Pseudomonadaceae</taxon>
        <taxon>Pseudomonas</taxon>
    </lineage>
</organism>
<protein>
    <submittedName>
        <fullName evidence="1">Uncharacterized protein</fullName>
    </submittedName>
</protein>
<accession>A0ABY5H1W5</accession>
<name>A0ABY5H1W5_9PSED</name>
<dbReference type="RefSeq" id="WP_255836438.1">
    <property type="nucleotide sequence ID" value="NZ_CP073346.1"/>
</dbReference>
<dbReference type="EMBL" id="CP073346">
    <property type="protein sequence ID" value="UTW05857.1"/>
    <property type="molecule type" value="Genomic_DNA"/>
</dbReference>
<proteinExistence type="predicted"/>
<gene>
    <name evidence="1" type="ORF">KDW96_11705</name>
</gene>
<dbReference type="Proteomes" id="UP001059672">
    <property type="component" value="Chromosome"/>
</dbReference>
<evidence type="ECO:0000313" key="1">
    <source>
        <dbReference type="EMBL" id="UTW05857.1"/>
    </source>
</evidence>
<keyword evidence="2" id="KW-1185">Reference proteome</keyword>
<evidence type="ECO:0000313" key="2">
    <source>
        <dbReference type="Proteomes" id="UP001059672"/>
    </source>
</evidence>
<reference evidence="1" key="1">
    <citation type="submission" date="2021-04" db="EMBL/GenBank/DDBJ databases">
        <title>Oceanospirillales bacteria with DddD are important DMSP degraders in coastal seawater.</title>
        <authorList>
            <person name="Liu J."/>
        </authorList>
    </citation>
    <scope>NUCLEOTIDE SEQUENCE</scope>
    <source>
        <strain evidence="1">D13-4</strain>
    </source>
</reference>